<sequence length="142" mass="15489">MSECGVALKERAANLPGRRVVSAPPQMRSVNQTGPATPVGGAQRMLGSPFVTPIRQDTVLTHGPFSPDETLAEAQERIRVLEYCCVGLQCQVEQMQYQLQEQGSRLTVIEQQVPSLAATLSNVVWQVGNYMANVWSPSFNSA</sequence>
<organism evidence="1 2">
    <name type="scientific">Penicillium cosmopolitanum</name>
    <dbReference type="NCBI Taxonomy" id="1131564"/>
    <lineage>
        <taxon>Eukaryota</taxon>
        <taxon>Fungi</taxon>
        <taxon>Dikarya</taxon>
        <taxon>Ascomycota</taxon>
        <taxon>Pezizomycotina</taxon>
        <taxon>Eurotiomycetes</taxon>
        <taxon>Eurotiomycetidae</taxon>
        <taxon>Eurotiales</taxon>
        <taxon>Aspergillaceae</taxon>
        <taxon>Penicillium</taxon>
    </lineage>
</organism>
<reference evidence="1" key="1">
    <citation type="submission" date="2022-12" db="EMBL/GenBank/DDBJ databases">
        <authorList>
            <person name="Petersen C."/>
        </authorList>
    </citation>
    <scope>NUCLEOTIDE SEQUENCE</scope>
    <source>
        <strain evidence="1">IBT 29677</strain>
    </source>
</reference>
<accession>A0A9W9WCA5</accession>
<dbReference type="AlphaFoldDB" id="A0A9W9WCA5"/>
<reference evidence="1" key="2">
    <citation type="journal article" date="2023" name="IMA Fungus">
        <title>Comparative genomic study of the Penicillium genus elucidates a diverse pangenome and 15 lateral gene transfer events.</title>
        <authorList>
            <person name="Petersen C."/>
            <person name="Sorensen T."/>
            <person name="Nielsen M.R."/>
            <person name="Sondergaard T.E."/>
            <person name="Sorensen J.L."/>
            <person name="Fitzpatrick D.A."/>
            <person name="Frisvad J.C."/>
            <person name="Nielsen K.L."/>
        </authorList>
    </citation>
    <scope>NUCLEOTIDE SEQUENCE</scope>
    <source>
        <strain evidence="1">IBT 29677</strain>
    </source>
</reference>
<dbReference type="GeneID" id="81364956"/>
<protein>
    <submittedName>
        <fullName evidence="1">Uncharacterized protein</fullName>
    </submittedName>
</protein>
<comment type="caution">
    <text evidence="1">The sequence shown here is derived from an EMBL/GenBank/DDBJ whole genome shotgun (WGS) entry which is preliminary data.</text>
</comment>
<proteinExistence type="predicted"/>
<dbReference type="EMBL" id="JAPZBU010000003">
    <property type="protein sequence ID" value="KAJ5414712.1"/>
    <property type="molecule type" value="Genomic_DNA"/>
</dbReference>
<dbReference type="RefSeq" id="XP_056494558.1">
    <property type="nucleotide sequence ID" value="XM_056625976.1"/>
</dbReference>
<keyword evidence="2" id="KW-1185">Reference proteome</keyword>
<gene>
    <name evidence="1" type="ORF">N7509_001339</name>
</gene>
<name>A0A9W9WCA5_9EURO</name>
<evidence type="ECO:0000313" key="2">
    <source>
        <dbReference type="Proteomes" id="UP001147747"/>
    </source>
</evidence>
<dbReference type="Proteomes" id="UP001147747">
    <property type="component" value="Unassembled WGS sequence"/>
</dbReference>
<evidence type="ECO:0000313" key="1">
    <source>
        <dbReference type="EMBL" id="KAJ5414712.1"/>
    </source>
</evidence>